<dbReference type="Proteomes" id="UP000799772">
    <property type="component" value="Unassembled WGS sequence"/>
</dbReference>
<proteinExistence type="predicted"/>
<evidence type="ECO:0000313" key="1">
    <source>
        <dbReference type="EMBL" id="KAF2097082.1"/>
    </source>
</evidence>
<name>A0A9P4IEJ7_9PEZI</name>
<dbReference type="EMBL" id="ML978128">
    <property type="protein sequence ID" value="KAF2097082.1"/>
    <property type="molecule type" value="Genomic_DNA"/>
</dbReference>
<organism evidence="1 2">
    <name type="scientific">Rhizodiscina lignyota</name>
    <dbReference type="NCBI Taxonomy" id="1504668"/>
    <lineage>
        <taxon>Eukaryota</taxon>
        <taxon>Fungi</taxon>
        <taxon>Dikarya</taxon>
        <taxon>Ascomycota</taxon>
        <taxon>Pezizomycotina</taxon>
        <taxon>Dothideomycetes</taxon>
        <taxon>Pleosporomycetidae</taxon>
        <taxon>Aulographales</taxon>
        <taxon>Rhizodiscinaceae</taxon>
        <taxon>Rhizodiscina</taxon>
    </lineage>
</organism>
<dbReference type="AlphaFoldDB" id="A0A9P4IEJ7"/>
<keyword evidence="2" id="KW-1185">Reference proteome</keyword>
<comment type="caution">
    <text evidence="1">The sequence shown here is derived from an EMBL/GenBank/DDBJ whole genome shotgun (WGS) entry which is preliminary data.</text>
</comment>
<accession>A0A9P4IEJ7</accession>
<dbReference type="OrthoDB" id="5337308at2759"/>
<protein>
    <submittedName>
        <fullName evidence="1">Uncharacterized protein</fullName>
    </submittedName>
</protein>
<reference evidence="1" key="1">
    <citation type="journal article" date="2020" name="Stud. Mycol.">
        <title>101 Dothideomycetes genomes: a test case for predicting lifestyles and emergence of pathogens.</title>
        <authorList>
            <person name="Haridas S."/>
            <person name="Albert R."/>
            <person name="Binder M."/>
            <person name="Bloem J."/>
            <person name="Labutti K."/>
            <person name="Salamov A."/>
            <person name="Andreopoulos B."/>
            <person name="Baker S."/>
            <person name="Barry K."/>
            <person name="Bills G."/>
            <person name="Bluhm B."/>
            <person name="Cannon C."/>
            <person name="Castanera R."/>
            <person name="Culley D."/>
            <person name="Daum C."/>
            <person name="Ezra D."/>
            <person name="Gonzalez J."/>
            <person name="Henrissat B."/>
            <person name="Kuo A."/>
            <person name="Liang C."/>
            <person name="Lipzen A."/>
            <person name="Lutzoni F."/>
            <person name="Magnuson J."/>
            <person name="Mondo S."/>
            <person name="Nolan M."/>
            <person name="Ohm R."/>
            <person name="Pangilinan J."/>
            <person name="Park H.-J."/>
            <person name="Ramirez L."/>
            <person name="Alfaro M."/>
            <person name="Sun H."/>
            <person name="Tritt A."/>
            <person name="Yoshinaga Y."/>
            <person name="Zwiers L.-H."/>
            <person name="Turgeon B."/>
            <person name="Goodwin S."/>
            <person name="Spatafora J."/>
            <person name="Crous P."/>
            <person name="Grigoriev I."/>
        </authorList>
    </citation>
    <scope>NUCLEOTIDE SEQUENCE</scope>
    <source>
        <strain evidence="1">CBS 133067</strain>
    </source>
</reference>
<gene>
    <name evidence="1" type="ORF">NA57DRAFT_57687</name>
</gene>
<evidence type="ECO:0000313" key="2">
    <source>
        <dbReference type="Proteomes" id="UP000799772"/>
    </source>
</evidence>
<sequence>MAVTQLSFGSAPLRNTQSTEGQLYDIGRYDGVLEPGLGPSLTSTTHDRLSSDAATIYETDPASTNLTLKRSDLSVTLWSRASTPDNQKTADDWMNAGTDLQCLMERAAGQANSYFRDSMGNQETTENLNTHATPQTLEEGGWGRQVSSAAASMLADYAPCLKRLNIPMNWPATASVKYTNVGHRRPDGSMSGTMSTYWNSYDTNQGLIISWFVYSPQYYMQNPPAGVSHPELPEIQRWSDIAWVEWKGQCDNQINTIQKIKYFLVHDIQNEYWRELAKPKYFNPASESWAFPTWGQSTYVSTDDAFGKRMLASPIGRGPAWFLISNKDTLGKKEITGIRIFRHQGTTANTDTASMLLYVEDVTEGRKRLRYLDGSTRCVIL</sequence>